<reference evidence="2" key="1">
    <citation type="submission" date="2019-03" db="EMBL/GenBank/DDBJ databases">
        <title>Single cell metagenomics reveals metabolic interactions within the superorganism composed of flagellate Streblomastix strix and complex community of Bacteroidetes bacteria on its surface.</title>
        <authorList>
            <person name="Treitli S.C."/>
            <person name="Kolisko M."/>
            <person name="Husnik F."/>
            <person name="Keeling P."/>
            <person name="Hampl V."/>
        </authorList>
    </citation>
    <scope>NUCLEOTIDE SEQUENCE</scope>
    <source>
        <strain evidence="2">STM</strain>
    </source>
</reference>
<keyword evidence="1" id="KW-0812">Transmembrane</keyword>
<sequence>METSMILTFSIGITILVVIIFILLYKLKKNQKNKVIFSDRNNKLTIPSTSSSLELGEKNQTNLNNVTSFEVVKDNEKIIFNKINIDEIKKHNYKYKEIKMDKTSTVLSSGIAAGVQIAAISALHPNGLFSATVTPQLLTIFSNGTFSTMIHGSKGIISHAGFLPISTTVFAPIAIIQLMSMITGQYYLNGITKQLNSIDKKIDKLITFHNTEKEAKLEFAQSVLKSLYEINYPNLEHLTQLKNIEFEIGAIHTEYLNYLENIDTLSIVKTKANLFAVRDMQELCKREEDSGFSLNISMVVTSDEILHLIQIIELVLNIRINSNEGGRSKQINELYEKISIWQNNDFYSYQKANQTINNYFNPIIARAEKIKESAILYKRDREIDIKKIEQKKSEIINNIIQEVWVYEIKNKLVEQMTAPMEILYSIDENNQENNRYFIKQ</sequence>
<name>A0A5J4S8E2_9ZZZZ</name>
<dbReference type="AlphaFoldDB" id="A0A5J4S8E2"/>
<comment type="caution">
    <text evidence="2">The sequence shown here is derived from an EMBL/GenBank/DDBJ whole genome shotgun (WGS) entry which is preliminary data.</text>
</comment>
<keyword evidence="1" id="KW-1133">Transmembrane helix</keyword>
<feature type="transmembrane region" description="Helical" evidence="1">
    <location>
        <begin position="162"/>
        <end position="188"/>
    </location>
</feature>
<dbReference type="EMBL" id="SNRY01000344">
    <property type="protein sequence ID" value="KAA6342108.1"/>
    <property type="molecule type" value="Genomic_DNA"/>
</dbReference>
<protein>
    <submittedName>
        <fullName evidence="2">Uncharacterized protein</fullName>
    </submittedName>
</protein>
<accession>A0A5J4S8E2</accession>
<keyword evidence="1" id="KW-0472">Membrane</keyword>
<gene>
    <name evidence="2" type="ORF">EZS27_010103</name>
</gene>
<organism evidence="2">
    <name type="scientific">termite gut metagenome</name>
    <dbReference type="NCBI Taxonomy" id="433724"/>
    <lineage>
        <taxon>unclassified sequences</taxon>
        <taxon>metagenomes</taxon>
        <taxon>organismal metagenomes</taxon>
    </lineage>
</organism>
<proteinExistence type="predicted"/>
<feature type="transmembrane region" description="Helical" evidence="1">
    <location>
        <begin position="6"/>
        <end position="25"/>
    </location>
</feature>
<evidence type="ECO:0000313" key="2">
    <source>
        <dbReference type="EMBL" id="KAA6342108.1"/>
    </source>
</evidence>
<evidence type="ECO:0000256" key="1">
    <source>
        <dbReference type="SAM" id="Phobius"/>
    </source>
</evidence>